<protein>
    <submittedName>
        <fullName evidence="1">Uncharacterized protein</fullName>
    </submittedName>
</protein>
<name>A4V6T7_PSEFS</name>
<evidence type="ECO:0000313" key="2">
    <source>
        <dbReference type="Proteomes" id="UP000002332"/>
    </source>
</evidence>
<dbReference type="AlphaFoldDB" id="A4V6T7"/>
<gene>
    <name evidence="1" type="ordered locus">pQBR0217</name>
</gene>
<keyword evidence="1" id="KW-0614">Plasmid</keyword>
<geneLocation type="plasmid" evidence="1 2">
    <name>pQBR103</name>
</geneLocation>
<dbReference type="Proteomes" id="UP000002332">
    <property type="component" value="Plasmid pQBR103"/>
</dbReference>
<accession>A4V6T7</accession>
<evidence type="ECO:0000313" key="1">
    <source>
        <dbReference type="EMBL" id="CAM96249.1"/>
    </source>
</evidence>
<dbReference type="EMBL" id="AM235768">
    <property type="protein sequence ID" value="CAM96249.1"/>
    <property type="molecule type" value="Genomic_DNA"/>
</dbReference>
<reference evidence="1 2" key="1">
    <citation type="journal article" date="2007" name="ISME J.">
        <title>Sequence-based analysis of pQBR103; a representative of a unique, transfer-proficient mega plasmid resident in the microbial community of sugar beet.</title>
        <authorList>
            <person name="Tett A."/>
            <person name="Spiers A.J."/>
            <person name="Crossman L.C."/>
            <person name="Ager D."/>
            <person name="Ciric L."/>
            <person name="Dow J.M."/>
            <person name="Fry J.C."/>
            <person name="Harris D."/>
            <person name="Lilley A."/>
            <person name="Oliver A."/>
            <person name="Parkhill J."/>
            <person name="Quail M.A."/>
            <person name="Rainey P.B."/>
            <person name="Saunders N.J."/>
            <person name="Seeger K."/>
            <person name="Snyder L.A.S."/>
            <person name="Squares R."/>
            <person name="Thomas C.M."/>
            <person name="Turner S.L."/>
            <person name="Zhang X.-X."/>
            <person name="Field D."/>
            <person name="Bailey M.J."/>
        </authorList>
    </citation>
    <scope>NUCLEOTIDE SEQUENCE [LARGE SCALE GENOMIC DNA]</scope>
    <source>
        <strain evidence="1 2">SBW25</strain>
    </source>
</reference>
<proteinExistence type="predicted"/>
<sequence>MLVSAIPVIMCHNGYQTEASYVPDIDPDVAALNARLRLSTLAPHRLTLAQFLEHGDALPVVGNPRSWEVSHGRFLTWVEADSAEAALRQIHRREVESSLNWNSAGSSERGYLPSMPTQDVLDDYPDLKVTFAEILTGAVNLPKGR</sequence>
<organism evidence="1 2">
    <name type="scientific">Pseudomonas fluorescens (strain SBW25)</name>
    <dbReference type="NCBI Taxonomy" id="216595"/>
    <lineage>
        <taxon>Bacteria</taxon>
        <taxon>Pseudomonadati</taxon>
        <taxon>Pseudomonadota</taxon>
        <taxon>Gammaproteobacteria</taxon>
        <taxon>Pseudomonadales</taxon>
        <taxon>Pseudomonadaceae</taxon>
        <taxon>Pseudomonas</taxon>
    </lineage>
</organism>